<sequence>MLREGVVAVRAPLSDQVAFEPRVALLILAEIGAQQSPIPPFVLFGVDRLHLGLGLQHIGQTCPLPGFGFLTCHDNQVHDAATLSPIR</sequence>
<gene>
    <name evidence="1" type="ORF">HMPREF0183_1907</name>
</gene>
<proteinExistence type="predicted"/>
<organism evidence="1 2">
    <name type="scientific">Brevibacterium mcbrellneri ATCC 49030</name>
    <dbReference type="NCBI Taxonomy" id="585530"/>
    <lineage>
        <taxon>Bacteria</taxon>
        <taxon>Bacillati</taxon>
        <taxon>Actinomycetota</taxon>
        <taxon>Actinomycetes</taxon>
        <taxon>Micrococcales</taxon>
        <taxon>Brevibacteriaceae</taxon>
        <taxon>Brevibacterium</taxon>
    </lineage>
</organism>
<name>D4YPP7_9MICO</name>
<dbReference type="AlphaFoldDB" id="D4YPP7"/>
<dbReference type="EMBL" id="ADNU01000051">
    <property type="protein sequence ID" value="EFG46817.1"/>
    <property type="molecule type" value="Genomic_DNA"/>
</dbReference>
<keyword evidence="2" id="KW-1185">Reference proteome</keyword>
<evidence type="ECO:0000313" key="2">
    <source>
        <dbReference type="Proteomes" id="UP000005714"/>
    </source>
</evidence>
<dbReference type="Proteomes" id="UP000005714">
    <property type="component" value="Unassembled WGS sequence"/>
</dbReference>
<accession>D4YPP7</accession>
<reference evidence="1 2" key="1">
    <citation type="submission" date="2010-04" db="EMBL/GenBank/DDBJ databases">
        <authorList>
            <person name="Qin X."/>
            <person name="Bachman B."/>
            <person name="Battles P."/>
            <person name="Bell A."/>
            <person name="Bess C."/>
            <person name="Bickham C."/>
            <person name="Chaboub L."/>
            <person name="Chen D."/>
            <person name="Coyle M."/>
            <person name="Deiros D.R."/>
            <person name="Dinh H."/>
            <person name="Forbes L."/>
            <person name="Fowler G."/>
            <person name="Francisco L."/>
            <person name="Fu Q."/>
            <person name="Gubbala S."/>
            <person name="Hale W."/>
            <person name="Han Y."/>
            <person name="Hemphill L."/>
            <person name="Highlander S.K."/>
            <person name="Hirani K."/>
            <person name="Hogues M."/>
            <person name="Jackson L."/>
            <person name="Jakkamsetti A."/>
            <person name="Javaid M."/>
            <person name="Jiang H."/>
            <person name="Korchina V."/>
            <person name="Kovar C."/>
            <person name="Lara F."/>
            <person name="Lee S."/>
            <person name="Mata R."/>
            <person name="Mathew T."/>
            <person name="Moen C."/>
            <person name="Morales K."/>
            <person name="Munidasa M."/>
            <person name="Nazareth L."/>
            <person name="Ngo R."/>
            <person name="Nguyen L."/>
            <person name="Okwuonu G."/>
            <person name="Ongeri F."/>
            <person name="Patil S."/>
            <person name="Petrosino J."/>
            <person name="Pham C."/>
            <person name="Pham P."/>
            <person name="Pu L.-L."/>
            <person name="Puazo M."/>
            <person name="Raj R."/>
            <person name="Reid J."/>
            <person name="Rouhana J."/>
            <person name="Saada N."/>
            <person name="Shang Y."/>
            <person name="Simmons D."/>
            <person name="Thornton R."/>
            <person name="Warren J."/>
            <person name="Weissenberger G."/>
            <person name="Zhang J."/>
            <person name="Zhang L."/>
            <person name="Zhou C."/>
            <person name="Zhu D."/>
            <person name="Muzny D."/>
            <person name="Worley K."/>
            <person name="Gibbs R."/>
        </authorList>
    </citation>
    <scope>NUCLEOTIDE SEQUENCE [LARGE SCALE GENOMIC DNA]</scope>
    <source>
        <strain evidence="1 2">ATCC 49030</strain>
    </source>
</reference>
<protein>
    <submittedName>
        <fullName evidence="1">Uncharacterized protein</fullName>
    </submittedName>
</protein>
<comment type="caution">
    <text evidence="1">The sequence shown here is derived from an EMBL/GenBank/DDBJ whole genome shotgun (WGS) entry which is preliminary data.</text>
</comment>
<evidence type="ECO:0000313" key="1">
    <source>
        <dbReference type="EMBL" id="EFG46817.1"/>
    </source>
</evidence>